<dbReference type="PANTHER" id="PTHR30614">
    <property type="entry name" value="MEMBRANE COMPONENT OF AMINO ACID ABC TRANSPORTER"/>
    <property type="match status" value="1"/>
</dbReference>
<evidence type="ECO:0000256" key="2">
    <source>
        <dbReference type="ARBA" id="ARBA00022448"/>
    </source>
</evidence>
<evidence type="ECO:0000256" key="8">
    <source>
        <dbReference type="RuleBase" id="RU363032"/>
    </source>
</evidence>
<evidence type="ECO:0000256" key="5">
    <source>
        <dbReference type="ARBA" id="ARBA00022970"/>
    </source>
</evidence>
<proteinExistence type="inferred from homology"/>
<dbReference type="OrthoDB" id="92598at2"/>
<comment type="similarity">
    <text evidence="8">Belongs to the binding-protein-dependent transport system permease family.</text>
</comment>
<feature type="transmembrane region" description="Helical" evidence="8">
    <location>
        <begin position="180"/>
        <end position="201"/>
    </location>
</feature>
<feature type="transmembrane region" description="Helical" evidence="8">
    <location>
        <begin position="15"/>
        <end position="37"/>
    </location>
</feature>
<organism evidence="10 11">
    <name type="scientific">Pseudarthrobacter enclensis</name>
    <dbReference type="NCBI Taxonomy" id="993070"/>
    <lineage>
        <taxon>Bacteria</taxon>
        <taxon>Bacillati</taxon>
        <taxon>Actinomycetota</taxon>
        <taxon>Actinomycetes</taxon>
        <taxon>Micrococcales</taxon>
        <taxon>Micrococcaceae</taxon>
        <taxon>Pseudarthrobacter</taxon>
    </lineage>
</organism>
<protein>
    <recommendedName>
        <fullName evidence="9">ABC transmembrane type-1 domain-containing protein</fullName>
    </recommendedName>
</protein>
<feature type="transmembrane region" description="Helical" evidence="8">
    <location>
        <begin position="82"/>
        <end position="101"/>
    </location>
</feature>
<comment type="caution">
    <text evidence="10">The sequence shown here is derived from an EMBL/GenBank/DDBJ whole genome shotgun (WGS) entry which is preliminary data.</text>
</comment>
<evidence type="ECO:0000313" key="10">
    <source>
        <dbReference type="EMBL" id="KSU77602.1"/>
    </source>
</evidence>
<keyword evidence="7 8" id="KW-0472">Membrane</keyword>
<evidence type="ECO:0000256" key="3">
    <source>
        <dbReference type="ARBA" id="ARBA00022475"/>
    </source>
</evidence>
<dbReference type="GO" id="GO:0006865">
    <property type="term" value="P:amino acid transport"/>
    <property type="evidence" value="ECO:0007669"/>
    <property type="project" value="UniProtKB-KW"/>
</dbReference>
<evidence type="ECO:0000256" key="1">
    <source>
        <dbReference type="ARBA" id="ARBA00004651"/>
    </source>
</evidence>
<evidence type="ECO:0000259" key="9">
    <source>
        <dbReference type="PROSITE" id="PS50928"/>
    </source>
</evidence>
<feature type="domain" description="ABC transmembrane type-1" evidence="9">
    <location>
        <begin position="13"/>
        <end position="201"/>
    </location>
</feature>
<keyword evidence="11" id="KW-1185">Reference proteome</keyword>
<dbReference type="Gene3D" id="1.10.3720.10">
    <property type="entry name" value="MetI-like"/>
    <property type="match status" value="1"/>
</dbReference>
<dbReference type="InterPro" id="IPR000515">
    <property type="entry name" value="MetI-like"/>
</dbReference>
<evidence type="ECO:0000256" key="4">
    <source>
        <dbReference type="ARBA" id="ARBA00022692"/>
    </source>
</evidence>
<keyword evidence="5" id="KW-0029">Amino-acid transport</keyword>
<reference evidence="10 11" key="1">
    <citation type="journal article" date="2014" name="Arch. Microbiol.">
        <title>Arthrobacter enclensis sp. nov., isolated from sediment sample.</title>
        <authorList>
            <person name="Dastager S.G."/>
            <person name="Liu Q."/>
            <person name="Tang S.K."/>
            <person name="Krishnamurthi S."/>
            <person name="Lee J.C."/>
            <person name="Li W.J."/>
        </authorList>
    </citation>
    <scope>NUCLEOTIDE SEQUENCE [LARGE SCALE GENOMIC DNA]</scope>
    <source>
        <strain evidence="10 11">NIO-1008</strain>
    </source>
</reference>
<dbReference type="InterPro" id="IPR010065">
    <property type="entry name" value="AA_ABC_transptr_permease_3TM"/>
</dbReference>
<dbReference type="InterPro" id="IPR043429">
    <property type="entry name" value="ArtM/GltK/GlnP/TcyL/YhdX-like"/>
</dbReference>
<dbReference type="GO" id="GO:0022857">
    <property type="term" value="F:transmembrane transporter activity"/>
    <property type="evidence" value="ECO:0007669"/>
    <property type="project" value="InterPro"/>
</dbReference>
<dbReference type="EMBL" id="LNQM01000002">
    <property type="protein sequence ID" value="KSU77602.1"/>
    <property type="molecule type" value="Genomic_DNA"/>
</dbReference>
<sequence length="215" mass="22652">MITQLLSSIAQGVGLTLYVTAASLVIGGLIGLVLVGAARSPVAIIRGIATLYINIVRVIPPITWLFLIYFGLPQFALKLTTIQAAIIGFSIIASAFMAEIYRSGLLSIPDGQREAAHALGLSAVTTVGHIITPQAFRVALPAIATYGIGLLKDSALASTIGVREITYYAQQSAKQTHEGLLSFVVAGVLYIAISLVVALIARRVDLTLRRKIGVA</sequence>
<evidence type="ECO:0000256" key="7">
    <source>
        <dbReference type="ARBA" id="ARBA00023136"/>
    </source>
</evidence>
<dbReference type="PROSITE" id="PS50928">
    <property type="entry name" value="ABC_TM1"/>
    <property type="match status" value="1"/>
</dbReference>
<dbReference type="SUPFAM" id="SSF161098">
    <property type="entry name" value="MetI-like"/>
    <property type="match status" value="1"/>
</dbReference>
<dbReference type="PANTHER" id="PTHR30614:SF0">
    <property type="entry name" value="L-CYSTINE TRANSPORT SYSTEM PERMEASE PROTEIN TCYL"/>
    <property type="match status" value="1"/>
</dbReference>
<evidence type="ECO:0000256" key="6">
    <source>
        <dbReference type="ARBA" id="ARBA00022989"/>
    </source>
</evidence>
<dbReference type="CDD" id="cd06261">
    <property type="entry name" value="TM_PBP2"/>
    <property type="match status" value="1"/>
</dbReference>
<gene>
    <name evidence="10" type="ORF">AS031_05885</name>
</gene>
<name>A0A0V8IS66_9MICC</name>
<dbReference type="InterPro" id="IPR035906">
    <property type="entry name" value="MetI-like_sf"/>
</dbReference>
<comment type="subcellular location">
    <subcellularLocation>
        <location evidence="1 8">Cell membrane</location>
        <topology evidence="1 8">Multi-pass membrane protein</topology>
    </subcellularLocation>
</comment>
<keyword evidence="6 8" id="KW-1133">Transmembrane helix</keyword>
<dbReference type="NCBIfam" id="TIGR01726">
    <property type="entry name" value="HEQRo_perm_3TM"/>
    <property type="match status" value="1"/>
</dbReference>
<dbReference type="Proteomes" id="UP000053199">
    <property type="component" value="Unassembled WGS sequence"/>
</dbReference>
<accession>A0A0V8IS66</accession>
<keyword evidence="3" id="KW-1003">Cell membrane</keyword>
<feature type="transmembrane region" description="Helical" evidence="8">
    <location>
        <begin position="49"/>
        <end position="70"/>
    </location>
</feature>
<keyword evidence="2 8" id="KW-0813">Transport</keyword>
<keyword evidence="4 8" id="KW-0812">Transmembrane</keyword>
<dbReference type="AlphaFoldDB" id="A0A0V8IS66"/>
<dbReference type="RefSeq" id="WP_058267195.1">
    <property type="nucleotide sequence ID" value="NZ_FMAZ01000002.1"/>
</dbReference>
<dbReference type="GO" id="GO:0043190">
    <property type="term" value="C:ATP-binding cassette (ABC) transporter complex"/>
    <property type="evidence" value="ECO:0007669"/>
    <property type="project" value="InterPro"/>
</dbReference>
<dbReference type="STRING" id="993070.AS031_05885"/>
<evidence type="ECO:0000313" key="11">
    <source>
        <dbReference type="Proteomes" id="UP000053199"/>
    </source>
</evidence>
<dbReference type="Pfam" id="PF00528">
    <property type="entry name" value="BPD_transp_1"/>
    <property type="match status" value="1"/>
</dbReference>